<dbReference type="EMBL" id="FO818640">
    <property type="protein sequence ID" value="CDM96210.1"/>
    <property type="molecule type" value="Genomic_DNA"/>
</dbReference>
<evidence type="ECO:0000256" key="1">
    <source>
        <dbReference type="SAM" id="MobiDB-lite"/>
    </source>
</evidence>
<dbReference type="RefSeq" id="WP_155839148.1">
    <property type="nucleotide sequence ID" value="NZ_FO818640.1"/>
</dbReference>
<evidence type="ECO:0000313" key="3">
    <source>
        <dbReference type="Proteomes" id="UP000032946"/>
    </source>
</evidence>
<feature type="compositionally biased region" description="Low complexity" evidence="1">
    <location>
        <begin position="8"/>
        <end position="21"/>
    </location>
</feature>
<organism evidence="2 3">
    <name type="scientific">Limnospira indica PCC 8005</name>
    <dbReference type="NCBI Taxonomy" id="376219"/>
    <lineage>
        <taxon>Bacteria</taxon>
        <taxon>Bacillati</taxon>
        <taxon>Cyanobacteriota</taxon>
        <taxon>Cyanophyceae</taxon>
        <taxon>Oscillatoriophycideae</taxon>
        <taxon>Oscillatoriales</taxon>
        <taxon>Sirenicapillariaceae</taxon>
        <taxon>Limnospira</taxon>
    </lineage>
</organism>
<dbReference type="AlphaFoldDB" id="A0A9P1KIN1"/>
<dbReference type="Proteomes" id="UP000032946">
    <property type="component" value="Chromosome"/>
</dbReference>
<accession>A0A9P1KIN1</accession>
<reference evidence="2 3" key="1">
    <citation type="submission" date="2014-02" db="EMBL/GenBank/DDBJ databases">
        <authorList>
            <person name="Genoscope - CEA"/>
        </authorList>
    </citation>
    <scope>NUCLEOTIDE SEQUENCE [LARGE SCALE GENOMIC DNA]</scope>
    <source>
        <strain evidence="2 3">PCC 8005</strain>
    </source>
</reference>
<evidence type="ECO:0000313" key="2">
    <source>
        <dbReference type="EMBL" id="CDM96210.1"/>
    </source>
</evidence>
<keyword evidence="3" id="KW-1185">Reference proteome</keyword>
<protein>
    <submittedName>
        <fullName evidence="2">Uncharacterized protein</fullName>
    </submittedName>
</protein>
<feature type="region of interest" description="Disordered" evidence="1">
    <location>
        <begin position="1"/>
        <end position="60"/>
    </location>
</feature>
<feature type="compositionally biased region" description="Basic and acidic residues" evidence="1">
    <location>
        <begin position="27"/>
        <end position="40"/>
    </location>
</feature>
<gene>
    <name evidence="2" type="ORF">ARTHRO_40616</name>
</gene>
<name>A0A9P1KIN1_9CYAN</name>
<sequence>MRSPPQNPKTRPTSSPTVPSSLAANFHPDKTDPKSDREASGQENRFGVDLGEYDFSPQNP</sequence>
<proteinExistence type="predicted"/>